<keyword evidence="2" id="KW-1185">Reference proteome</keyword>
<reference evidence="1 2" key="1">
    <citation type="journal article" date="2017" name="Nature">
        <title>The Apostasia genome and the evolution of orchids.</title>
        <authorList>
            <person name="Zhang G.Q."/>
            <person name="Liu K.W."/>
            <person name="Li Z."/>
            <person name="Lohaus R."/>
            <person name="Hsiao Y.Y."/>
            <person name="Niu S.C."/>
            <person name="Wang J.Y."/>
            <person name="Lin Y.C."/>
            <person name="Xu Q."/>
            <person name="Chen L.J."/>
            <person name="Yoshida K."/>
            <person name="Fujiwara S."/>
            <person name="Wang Z.W."/>
            <person name="Zhang Y.Q."/>
            <person name="Mitsuda N."/>
            <person name="Wang M."/>
            <person name="Liu G.H."/>
            <person name="Pecoraro L."/>
            <person name="Huang H.X."/>
            <person name="Xiao X.J."/>
            <person name="Lin M."/>
            <person name="Wu X.Y."/>
            <person name="Wu W.L."/>
            <person name="Chen Y.Y."/>
            <person name="Chang S.B."/>
            <person name="Sakamoto S."/>
            <person name="Ohme-Takagi M."/>
            <person name="Yagi M."/>
            <person name="Zeng S.J."/>
            <person name="Shen C.Y."/>
            <person name="Yeh C.M."/>
            <person name="Luo Y.B."/>
            <person name="Tsai W.C."/>
            <person name="Van de Peer Y."/>
            <person name="Liu Z.J."/>
        </authorList>
    </citation>
    <scope>NUCLEOTIDE SEQUENCE [LARGE SCALE GENOMIC DNA]</scope>
    <source>
        <strain evidence="2">cv. Shenzhen</strain>
        <tissue evidence="1">Stem</tissue>
    </source>
</reference>
<evidence type="ECO:0000313" key="1">
    <source>
        <dbReference type="EMBL" id="PKA67078.1"/>
    </source>
</evidence>
<evidence type="ECO:0000313" key="2">
    <source>
        <dbReference type="Proteomes" id="UP000236161"/>
    </source>
</evidence>
<protein>
    <submittedName>
        <fullName evidence="1">Uncharacterized protein</fullName>
    </submittedName>
</protein>
<dbReference type="AlphaFoldDB" id="A0A2I0BH04"/>
<dbReference type="Proteomes" id="UP000236161">
    <property type="component" value="Unassembled WGS sequence"/>
</dbReference>
<organism evidence="1 2">
    <name type="scientific">Apostasia shenzhenica</name>
    <dbReference type="NCBI Taxonomy" id="1088818"/>
    <lineage>
        <taxon>Eukaryota</taxon>
        <taxon>Viridiplantae</taxon>
        <taxon>Streptophyta</taxon>
        <taxon>Embryophyta</taxon>
        <taxon>Tracheophyta</taxon>
        <taxon>Spermatophyta</taxon>
        <taxon>Magnoliopsida</taxon>
        <taxon>Liliopsida</taxon>
        <taxon>Asparagales</taxon>
        <taxon>Orchidaceae</taxon>
        <taxon>Apostasioideae</taxon>
        <taxon>Apostasia</taxon>
    </lineage>
</organism>
<proteinExistence type="predicted"/>
<accession>A0A2I0BH04</accession>
<gene>
    <name evidence="1" type="ORF">AXF42_Ash004569</name>
</gene>
<dbReference type="EMBL" id="KZ451883">
    <property type="protein sequence ID" value="PKA67078.1"/>
    <property type="molecule type" value="Genomic_DNA"/>
</dbReference>
<name>A0A2I0BH04_9ASPA</name>
<sequence length="75" mass="8643">MVGESGQEDRSPENIRHIKPGHNLPVTLLVSLAAQVRLGKLFRCYARINKTERAWKAWQIQTFPRIFLVKLQTSV</sequence>